<evidence type="ECO:0000313" key="2">
    <source>
        <dbReference type="Proteomes" id="UP000807504"/>
    </source>
</evidence>
<gene>
    <name evidence="1" type="ORF">HNY73_007506</name>
</gene>
<keyword evidence="2" id="KW-1185">Reference proteome</keyword>
<name>A0A8T0FES3_ARGBR</name>
<proteinExistence type="predicted"/>
<dbReference type="Proteomes" id="UP000807504">
    <property type="component" value="Unassembled WGS sequence"/>
</dbReference>
<accession>A0A8T0FES3</accession>
<dbReference type="EMBL" id="JABXBU010000012">
    <property type="protein sequence ID" value="KAF8789576.1"/>
    <property type="molecule type" value="Genomic_DNA"/>
</dbReference>
<organism evidence="1 2">
    <name type="scientific">Argiope bruennichi</name>
    <name type="common">Wasp spider</name>
    <name type="synonym">Aranea bruennichi</name>
    <dbReference type="NCBI Taxonomy" id="94029"/>
    <lineage>
        <taxon>Eukaryota</taxon>
        <taxon>Metazoa</taxon>
        <taxon>Ecdysozoa</taxon>
        <taxon>Arthropoda</taxon>
        <taxon>Chelicerata</taxon>
        <taxon>Arachnida</taxon>
        <taxon>Araneae</taxon>
        <taxon>Araneomorphae</taxon>
        <taxon>Entelegynae</taxon>
        <taxon>Araneoidea</taxon>
        <taxon>Araneidae</taxon>
        <taxon>Argiope</taxon>
    </lineage>
</organism>
<reference evidence="1" key="1">
    <citation type="journal article" date="2020" name="bioRxiv">
        <title>Chromosome-level reference genome of the European wasp spider Argiope bruennichi: a resource for studies on range expansion and evolutionary adaptation.</title>
        <authorList>
            <person name="Sheffer M.M."/>
            <person name="Hoppe A."/>
            <person name="Krehenwinkel H."/>
            <person name="Uhl G."/>
            <person name="Kuss A.W."/>
            <person name="Jensen L."/>
            <person name="Jensen C."/>
            <person name="Gillespie R.G."/>
            <person name="Hoff K.J."/>
            <person name="Prost S."/>
        </authorList>
    </citation>
    <scope>NUCLEOTIDE SEQUENCE</scope>
</reference>
<evidence type="ECO:0000313" key="1">
    <source>
        <dbReference type="EMBL" id="KAF8789576.1"/>
    </source>
</evidence>
<reference evidence="1" key="2">
    <citation type="submission" date="2020-06" db="EMBL/GenBank/DDBJ databases">
        <authorList>
            <person name="Sheffer M."/>
        </authorList>
    </citation>
    <scope>NUCLEOTIDE SEQUENCE</scope>
</reference>
<dbReference type="AlphaFoldDB" id="A0A8T0FES3"/>
<protein>
    <submittedName>
        <fullName evidence="1">Uncharacterized protein</fullName>
    </submittedName>
</protein>
<sequence>MSDVLEISVNEPLEEEKPFMQPKKFSVDTLPKCVLRYRRKISSRRNGVRIRPWNANKLMQMYMHKDAFLVLCFINDGYCLTDSITSYVRQHDPDLDKSLLRHLSETFVHKLYVTDEASLYRMALFKRRLKSNHPLAELSVINMKTNAGNCPTCGKNCMRWVAIFAINSVTEVKVEPIPHNQ</sequence>
<comment type="caution">
    <text evidence="1">The sequence shown here is derived from an EMBL/GenBank/DDBJ whole genome shotgun (WGS) entry which is preliminary data.</text>
</comment>